<reference evidence="1 2" key="1">
    <citation type="journal article" date="2019" name="Microb. Cell Fact.">
        <title>Exploring novel herbicidin analogues by transcriptional regulator overexpression and MS/MS molecular networking.</title>
        <authorList>
            <person name="Shi Y."/>
            <person name="Gu R."/>
            <person name="Li Y."/>
            <person name="Wang X."/>
            <person name="Ren W."/>
            <person name="Li X."/>
            <person name="Wang L."/>
            <person name="Xie Y."/>
            <person name="Hong B."/>
        </authorList>
    </citation>
    <scope>NUCLEOTIDE SEQUENCE [LARGE SCALE GENOMIC DNA]</scope>
    <source>
        <strain evidence="1 2">US-43</strain>
    </source>
</reference>
<evidence type="ECO:0000313" key="1">
    <source>
        <dbReference type="EMBL" id="KAB7834149.1"/>
    </source>
</evidence>
<gene>
    <name evidence="1" type="ORF">FRZ00_31350</name>
</gene>
<dbReference type="EMBL" id="VOKX01000117">
    <property type="protein sequence ID" value="KAB7834149.1"/>
    <property type="molecule type" value="Genomic_DNA"/>
</dbReference>
<dbReference type="RefSeq" id="WP_004955360.1">
    <property type="nucleotide sequence ID" value="NZ_CP083590.1"/>
</dbReference>
<keyword evidence="2" id="KW-1185">Reference proteome</keyword>
<organism evidence="1 2">
    <name type="scientific">Streptomyces mobaraensis</name>
    <name type="common">Streptoverticillium mobaraense</name>
    <dbReference type="NCBI Taxonomy" id="35621"/>
    <lineage>
        <taxon>Bacteria</taxon>
        <taxon>Bacillati</taxon>
        <taxon>Actinomycetota</taxon>
        <taxon>Actinomycetes</taxon>
        <taxon>Kitasatosporales</taxon>
        <taxon>Streptomycetaceae</taxon>
        <taxon>Streptomyces</taxon>
    </lineage>
</organism>
<evidence type="ECO:0000313" key="2">
    <source>
        <dbReference type="Proteomes" id="UP000327000"/>
    </source>
</evidence>
<proteinExistence type="predicted"/>
<sequence>MPQRVPDGLNWIPATDDPTDTTYLEVAFDGEGQVYLRENLTPEKVVITTERKWEAFVLGVRAGEFDHFVEDV</sequence>
<name>A0A5N5W0S7_STRMB</name>
<dbReference type="Proteomes" id="UP000327000">
    <property type="component" value="Unassembled WGS sequence"/>
</dbReference>
<dbReference type="OrthoDB" id="3436866at2"/>
<comment type="caution">
    <text evidence="1">The sequence shown here is derived from an EMBL/GenBank/DDBJ whole genome shotgun (WGS) entry which is preliminary data.</text>
</comment>
<protein>
    <submittedName>
        <fullName evidence="1">DUF397 domain-containing protein</fullName>
    </submittedName>
</protein>
<dbReference type="AlphaFoldDB" id="A0A5N5W0S7"/>
<accession>A0A5N5W0S7</accession>